<dbReference type="SUPFAM" id="SSF53335">
    <property type="entry name" value="S-adenosyl-L-methionine-dependent methyltransferases"/>
    <property type="match status" value="1"/>
</dbReference>
<dbReference type="InterPro" id="IPR001091">
    <property type="entry name" value="RM_Methyltransferase"/>
</dbReference>
<evidence type="ECO:0000259" key="7">
    <source>
        <dbReference type="Pfam" id="PF01555"/>
    </source>
</evidence>
<keyword evidence="4 8" id="KW-0808">Transferase</keyword>
<reference evidence="8" key="1">
    <citation type="journal article" date="2020" name="J. ISSAAS">
        <title>Lactobacilli and other gastrointestinal microbiota of Peromyscus leucopus, reservoir host for agents of Lyme disease and other zoonoses in North America.</title>
        <authorList>
            <person name="Milovic A."/>
            <person name="Bassam K."/>
            <person name="Shao H."/>
            <person name="Chatzistamou I."/>
            <person name="Tufts D.M."/>
            <person name="Diuk-Wasser M."/>
            <person name="Barbour A.G."/>
        </authorList>
    </citation>
    <scope>NUCLEOTIDE SEQUENCE</scope>
    <source>
        <strain evidence="8">LL90</strain>
    </source>
</reference>
<dbReference type="Gene3D" id="3.40.50.150">
    <property type="entry name" value="Vaccinia Virus protein VP39"/>
    <property type="match status" value="1"/>
</dbReference>
<comment type="similarity">
    <text evidence="1">Belongs to the N(4)/N(6)-methyltransferase family.</text>
</comment>
<dbReference type="GO" id="GO:0009007">
    <property type="term" value="F:site-specific DNA-methyltransferase (adenine-specific) activity"/>
    <property type="evidence" value="ECO:0007669"/>
    <property type="project" value="UniProtKB-EC"/>
</dbReference>
<dbReference type="GO" id="GO:0008170">
    <property type="term" value="F:N-methyltransferase activity"/>
    <property type="evidence" value="ECO:0007669"/>
    <property type="project" value="InterPro"/>
</dbReference>
<name>A0A6G8F291_9PROT</name>
<dbReference type="GO" id="GO:0003677">
    <property type="term" value="F:DNA binding"/>
    <property type="evidence" value="ECO:0007669"/>
    <property type="project" value="InterPro"/>
</dbReference>
<dbReference type="PRINTS" id="PR00508">
    <property type="entry name" value="S21N4MTFRASE"/>
</dbReference>
<evidence type="ECO:0000256" key="6">
    <source>
        <dbReference type="ARBA" id="ARBA00047942"/>
    </source>
</evidence>
<evidence type="ECO:0000256" key="3">
    <source>
        <dbReference type="ARBA" id="ARBA00022603"/>
    </source>
</evidence>
<dbReference type="EC" id="2.1.1.72" evidence="2"/>
<sequence length="547" mass="62751">MSDKLQRLELVWSGKNEHVDVEPRILIEDAEKSYSADSKIQEKMNRQLFEQEPEIAPTFDNMLIHGDNLLALKALEAEYSGQIKCIYIDPPYNTGNAFEHYDDGYEHSIWLSLMRDRLEILKNLLADDGSIWISLDDNEQAYCKVLCDEIFGRKNFVCNVIWQKKYSPANDAKWLSDNHDFVIVYAKNKMIWRPNLLPRTNEQNKYYKYDDNDGRGKWRSDNVLVKTFSKTGVFAIVNPNTGVEYYPPEGSCYRFNAETAKRMLQENRFYFGKDGKGAPQLKRYLSEVKQGMTPLTIWSYEEVGHNQDAKLEVKQFNPTDIFATPKPERLLYRILTLATKPGDLVLDSFLGSGTTAAVAHKMGRRWIGIEMGDHIYSHCLPRLKKVIDCEDAGGITKSVKWQGGGGFKFYELGSTLIVTDKHGRQVISDKYNPEMLAEAMCKLMGYKYAPDKETYWKQGYSSEKSFIFTTTMNVEEQLLAEMSQALGDSNLLICCGAFTGNKTAYDNITIKKIPQAILKKCQWGSAGYPLPIREDFSDEDFEFEDEE</sequence>
<evidence type="ECO:0000256" key="1">
    <source>
        <dbReference type="ARBA" id="ARBA00006594"/>
    </source>
</evidence>
<dbReference type="InterPro" id="IPR002941">
    <property type="entry name" value="DNA_methylase_N4/N6"/>
</dbReference>
<dbReference type="PROSITE" id="PS00092">
    <property type="entry name" value="N6_MTASE"/>
    <property type="match status" value="1"/>
</dbReference>
<evidence type="ECO:0000256" key="5">
    <source>
        <dbReference type="ARBA" id="ARBA00022691"/>
    </source>
</evidence>
<dbReference type="InterPro" id="IPR029063">
    <property type="entry name" value="SAM-dependent_MTases_sf"/>
</dbReference>
<organism evidence="8">
    <name type="scientific">uncultured Alphaproteobacteria bacterium</name>
    <dbReference type="NCBI Taxonomy" id="91750"/>
    <lineage>
        <taxon>Bacteria</taxon>
        <taxon>Pseudomonadati</taxon>
        <taxon>Pseudomonadota</taxon>
        <taxon>Alphaproteobacteria</taxon>
        <taxon>environmental samples</taxon>
    </lineage>
</organism>
<dbReference type="PIRSF" id="PIRSF015855">
    <property type="entry name" value="TypeIII_Mtase_mKpnI"/>
    <property type="match status" value="1"/>
</dbReference>
<evidence type="ECO:0000313" key="8">
    <source>
        <dbReference type="EMBL" id="QIM10410.1"/>
    </source>
</evidence>
<protein>
    <recommendedName>
        <fullName evidence="2">site-specific DNA-methyltransferase (adenine-specific)</fullName>
        <ecNumber evidence="2">2.1.1.72</ecNumber>
    </recommendedName>
</protein>
<accession>A0A6G8F291</accession>
<gene>
    <name evidence="8" type="ORF">PlAlph_3020</name>
</gene>
<dbReference type="AlphaFoldDB" id="A0A6G8F291"/>
<dbReference type="Pfam" id="PF01555">
    <property type="entry name" value="N6_N4_Mtase"/>
    <property type="match status" value="1"/>
</dbReference>
<feature type="domain" description="DNA methylase N-4/N-6" evidence="7">
    <location>
        <begin position="83"/>
        <end position="376"/>
    </location>
</feature>
<comment type="catalytic activity">
    <reaction evidence="6">
        <text>a 2'-deoxyadenosine in DNA + S-adenosyl-L-methionine = an N(6)-methyl-2'-deoxyadenosine in DNA + S-adenosyl-L-homocysteine + H(+)</text>
        <dbReference type="Rhea" id="RHEA:15197"/>
        <dbReference type="Rhea" id="RHEA-COMP:12418"/>
        <dbReference type="Rhea" id="RHEA-COMP:12419"/>
        <dbReference type="ChEBI" id="CHEBI:15378"/>
        <dbReference type="ChEBI" id="CHEBI:57856"/>
        <dbReference type="ChEBI" id="CHEBI:59789"/>
        <dbReference type="ChEBI" id="CHEBI:90615"/>
        <dbReference type="ChEBI" id="CHEBI:90616"/>
        <dbReference type="EC" id="2.1.1.72"/>
    </reaction>
</comment>
<evidence type="ECO:0000256" key="4">
    <source>
        <dbReference type="ARBA" id="ARBA00022679"/>
    </source>
</evidence>
<dbReference type="GO" id="GO:0032259">
    <property type="term" value="P:methylation"/>
    <property type="evidence" value="ECO:0007669"/>
    <property type="project" value="UniProtKB-KW"/>
</dbReference>
<keyword evidence="3 8" id="KW-0489">Methyltransferase</keyword>
<dbReference type="InterPro" id="IPR002052">
    <property type="entry name" value="DNA_methylase_N6_adenine_CS"/>
</dbReference>
<dbReference type="EMBL" id="MN990730">
    <property type="protein sequence ID" value="QIM10410.1"/>
    <property type="molecule type" value="Genomic_DNA"/>
</dbReference>
<dbReference type="InterPro" id="IPR002295">
    <property type="entry name" value="N4/N6-MTase_EcoPI_Mod-like"/>
</dbReference>
<evidence type="ECO:0000256" key="2">
    <source>
        <dbReference type="ARBA" id="ARBA00011900"/>
    </source>
</evidence>
<proteinExistence type="inferred from homology"/>
<keyword evidence="5" id="KW-0949">S-adenosyl-L-methionine</keyword>